<keyword evidence="2" id="KW-1185">Reference proteome</keyword>
<name>A0A1X2HJI0_SYNRA</name>
<accession>A0A1X2HJI0</accession>
<proteinExistence type="predicted"/>
<dbReference type="EMBL" id="MCGN01000003">
    <property type="protein sequence ID" value="ORY99265.1"/>
    <property type="molecule type" value="Genomic_DNA"/>
</dbReference>
<dbReference type="InParanoid" id="A0A1X2HJI0"/>
<reference evidence="1 2" key="1">
    <citation type="submission" date="2016-07" db="EMBL/GenBank/DDBJ databases">
        <title>Pervasive Adenine N6-methylation of Active Genes in Fungi.</title>
        <authorList>
            <consortium name="DOE Joint Genome Institute"/>
            <person name="Mondo S.J."/>
            <person name="Dannebaum R.O."/>
            <person name="Kuo R.C."/>
            <person name="Labutti K."/>
            <person name="Haridas S."/>
            <person name="Kuo A."/>
            <person name="Salamov A."/>
            <person name="Ahrendt S.R."/>
            <person name="Lipzen A."/>
            <person name="Sullivan W."/>
            <person name="Andreopoulos W.B."/>
            <person name="Clum A."/>
            <person name="Lindquist E."/>
            <person name="Daum C."/>
            <person name="Ramamoorthy G.K."/>
            <person name="Gryganskyi A."/>
            <person name="Culley D."/>
            <person name="Magnuson J.K."/>
            <person name="James T.Y."/>
            <person name="O'Malley M.A."/>
            <person name="Stajich J.E."/>
            <person name="Spatafora J.W."/>
            <person name="Visel A."/>
            <person name="Grigoriev I.V."/>
        </authorList>
    </citation>
    <scope>NUCLEOTIDE SEQUENCE [LARGE SCALE GENOMIC DNA]</scope>
    <source>
        <strain evidence="1 2">NRRL 2496</strain>
    </source>
</reference>
<comment type="caution">
    <text evidence="1">The sequence shown here is derived from an EMBL/GenBank/DDBJ whole genome shotgun (WGS) entry which is preliminary data.</text>
</comment>
<protein>
    <submittedName>
        <fullName evidence="1">Uncharacterized protein</fullName>
    </submittedName>
</protein>
<dbReference type="Proteomes" id="UP000242180">
    <property type="component" value="Unassembled WGS sequence"/>
</dbReference>
<evidence type="ECO:0000313" key="2">
    <source>
        <dbReference type="Proteomes" id="UP000242180"/>
    </source>
</evidence>
<evidence type="ECO:0000313" key="1">
    <source>
        <dbReference type="EMBL" id="ORY99265.1"/>
    </source>
</evidence>
<sequence>MLTFGRQQQQQQQQQQHQYMTTTGLLLLRDASSRMDGYGIRLPEQYSATFSQVTNSIEPALLFDFKTTVCSLDKIVRALHKKFGIKAILAIKRQASSSNDRIRLEVLFGSAASRKQALEAGLVVNGVLLRPKPMVYLQRGYLVLRVSNLPVESPEAAELRIHHALENDLSAKNIMMEYLQLHTTQSIYNSTATVVLSIPCRSNMKKLAEETRILFRDSPGLPILDHVALCYAFCSRCKALDDHQESDCESIAIARGKRLSAEYTAMEEKDSIVRCLTRWYM</sequence>
<organism evidence="1 2">
    <name type="scientific">Syncephalastrum racemosum</name>
    <name type="common">Filamentous fungus</name>
    <dbReference type="NCBI Taxonomy" id="13706"/>
    <lineage>
        <taxon>Eukaryota</taxon>
        <taxon>Fungi</taxon>
        <taxon>Fungi incertae sedis</taxon>
        <taxon>Mucoromycota</taxon>
        <taxon>Mucoromycotina</taxon>
        <taxon>Mucoromycetes</taxon>
        <taxon>Mucorales</taxon>
        <taxon>Syncephalastraceae</taxon>
        <taxon>Syncephalastrum</taxon>
    </lineage>
</organism>
<gene>
    <name evidence="1" type="ORF">BCR43DRAFT_488988</name>
</gene>
<dbReference type="AlphaFoldDB" id="A0A1X2HJI0"/>